<feature type="compositionally biased region" description="Polar residues" evidence="2">
    <location>
        <begin position="1"/>
        <end position="11"/>
    </location>
</feature>
<dbReference type="EMBL" id="KZ805320">
    <property type="protein sequence ID" value="PVI04612.1"/>
    <property type="molecule type" value="Genomic_DNA"/>
</dbReference>
<name>A0A2V1E383_9PLEO</name>
<sequence length="66" mass="7576">MVTQNTSSGDDTASRARKQPKLRSTCDACISAKIRCSRDMPQCFRCQIYKINCVYSLSRRMGRPRK</sequence>
<dbReference type="Pfam" id="PF00172">
    <property type="entry name" value="Zn_clus"/>
    <property type="match status" value="1"/>
</dbReference>
<feature type="region of interest" description="Disordered" evidence="2">
    <location>
        <begin position="1"/>
        <end position="22"/>
    </location>
</feature>
<keyword evidence="5" id="KW-1185">Reference proteome</keyword>
<dbReference type="PRINTS" id="PR00755">
    <property type="entry name" value="AFLATOXINBRP"/>
</dbReference>
<reference evidence="4 5" key="1">
    <citation type="journal article" date="2018" name="Sci. Rep.">
        <title>Comparative genomics provides insights into the lifestyle and reveals functional heterogeneity of dark septate endophytic fungi.</title>
        <authorList>
            <person name="Knapp D.G."/>
            <person name="Nemeth J.B."/>
            <person name="Barry K."/>
            <person name="Hainaut M."/>
            <person name="Henrissat B."/>
            <person name="Johnson J."/>
            <person name="Kuo A."/>
            <person name="Lim J.H.P."/>
            <person name="Lipzen A."/>
            <person name="Nolan M."/>
            <person name="Ohm R.A."/>
            <person name="Tamas L."/>
            <person name="Grigoriev I.V."/>
            <person name="Spatafora J.W."/>
            <person name="Nagy L.G."/>
            <person name="Kovacs G.M."/>
        </authorList>
    </citation>
    <scope>NUCLEOTIDE SEQUENCE [LARGE SCALE GENOMIC DNA]</scope>
    <source>
        <strain evidence="4 5">DSE2036</strain>
    </source>
</reference>
<dbReference type="SMART" id="SM00066">
    <property type="entry name" value="GAL4"/>
    <property type="match status" value="1"/>
</dbReference>
<feature type="domain" description="Zn(2)-C6 fungal-type" evidence="3">
    <location>
        <begin position="25"/>
        <end position="55"/>
    </location>
</feature>
<keyword evidence="1" id="KW-0539">Nucleus</keyword>
<dbReference type="AlphaFoldDB" id="A0A2V1E383"/>
<evidence type="ECO:0000313" key="4">
    <source>
        <dbReference type="EMBL" id="PVI04612.1"/>
    </source>
</evidence>
<dbReference type="InterPro" id="IPR036864">
    <property type="entry name" value="Zn2-C6_fun-type_DNA-bd_sf"/>
</dbReference>
<gene>
    <name evidence="4" type="ORF">DM02DRAFT_518479</name>
</gene>
<evidence type="ECO:0000313" key="5">
    <source>
        <dbReference type="Proteomes" id="UP000244855"/>
    </source>
</evidence>
<feature type="non-terminal residue" evidence="4">
    <location>
        <position position="66"/>
    </location>
</feature>
<dbReference type="GO" id="GO:0008270">
    <property type="term" value="F:zinc ion binding"/>
    <property type="evidence" value="ECO:0007669"/>
    <property type="project" value="InterPro"/>
</dbReference>
<evidence type="ECO:0000256" key="1">
    <source>
        <dbReference type="ARBA" id="ARBA00023242"/>
    </source>
</evidence>
<dbReference type="SUPFAM" id="SSF57701">
    <property type="entry name" value="Zn2/Cys6 DNA-binding domain"/>
    <property type="match status" value="1"/>
</dbReference>
<organism evidence="4 5">
    <name type="scientific">Periconia macrospinosa</name>
    <dbReference type="NCBI Taxonomy" id="97972"/>
    <lineage>
        <taxon>Eukaryota</taxon>
        <taxon>Fungi</taxon>
        <taxon>Dikarya</taxon>
        <taxon>Ascomycota</taxon>
        <taxon>Pezizomycotina</taxon>
        <taxon>Dothideomycetes</taxon>
        <taxon>Pleosporomycetidae</taxon>
        <taxon>Pleosporales</taxon>
        <taxon>Massarineae</taxon>
        <taxon>Periconiaceae</taxon>
        <taxon>Periconia</taxon>
    </lineage>
</organism>
<evidence type="ECO:0000259" key="3">
    <source>
        <dbReference type="PROSITE" id="PS50048"/>
    </source>
</evidence>
<accession>A0A2V1E383</accession>
<dbReference type="Gene3D" id="4.10.240.10">
    <property type="entry name" value="Zn(2)-C6 fungal-type DNA-binding domain"/>
    <property type="match status" value="1"/>
</dbReference>
<evidence type="ECO:0000256" key="2">
    <source>
        <dbReference type="SAM" id="MobiDB-lite"/>
    </source>
</evidence>
<protein>
    <recommendedName>
        <fullName evidence="3">Zn(2)-C6 fungal-type domain-containing protein</fullName>
    </recommendedName>
</protein>
<dbReference type="Proteomes" id="UP000244855">
    <property type="component" value="Unassembled WGS sequence"/>
</dbReference>
<dbReference type="InterPro" id="IPR001138">
    <property type="entry name" value="Zn2Cys6_DnaBD"/>
</dbReference>
<dbReference type="GO" id="GO:0000981">
    <property type="term" value="F:DNA-binding transcription factor activity, RNA polymerase II-specific"/>
    <property type="evidence" value="ECO:0007669"/>
    <property type="project" value="InterPro"/>
</dbReference>
<dbReference type="OrthoDB" id="5069333at2759"/>
<proteinExistence type="predicted"/>
<dbReference type="PROSITE" id="PS50048">
    <property type="entry name" value="ZN2_CY6_FUNGAL_2"/>
    <property type="match status" value="1"/>
</dbReference>